<evidence type="ECO:0000256" key="4">
    <source>
        <dbReference type="ARBA" id="ARBA00022989"/>
    </source>
</evidence>
<keyword evidence="5 6" id="KW-0472">Membrane</keyword>
<protein>
    <submittedName>
        <fullName evidence="7">LemA family protein</fullName>
    </submittedName>
</protein>
<dbReference type="RefSeq" id="WP_007279674.1">
    <property type="nucleotide sequence ID" value="NZ_ABCK01000015.1"/>
</dbReference>
<dbReference type="InterPro" id="IPR007156">
    <property type="entry name" value="MamQ_LemA"/>
</dbReference>
<dbReference type="GO" id="GO:0016020">
    <property type="term" value="C:membrane"/>
    <property type="evidence" value="ECO:0007669"/>
    <property type="project" value="UniProtKB-SubCell"/>
</dbReference>
<gene>
    <name evidence="7" type="ORF">LNTAR_02407</name>
</gene>
<dbReference type="Proteomes" id="UP000004947">
    <property type="component" value="Unassembled WGS sequence"/>
</dbReference>
<evidence type="ECO:0000256" key="5">
    <source>
        <dbReference type="ARBA" id="ARBA00023136"/>
    </source>
</evidence>
<comment type="similarity">
    <text evidence="2">Belongs to the LemA family.</text>
</comment>
<evidence type="ECO:0000256" key="2">
    <source>
        <dbReference type="ARBA" id="ARBA00008854"/>
    </source>
</evidence>
<comment type="subcellular location">
    <subcellularLocation>
        <location evidence="1">Membrane</location>
        <topology evidence="1">Single-pass membrane protein</topology>
    </subcellularLocation>
</comment>
<dbReference type="Gene3D" id="1.20.1440.20">
    <property type="entry name" value="LemA-like domain"/>
    <property type="match status" value="1"/>
</dbReference>
<evidence type="ECO:0000256" key="1">
    <source>
        <dbReference type="ARBA" id="ARBA00004167"/>
    </source>
</evidence>
<proteinExistence type="inferred from homology"/>
<dbReference type="STRING" id="313628.LNTAR_02407"/>
<evidence type="ECO:0000313" key="7">
    <source>
        <dbReference type="EMBL" id="EDM26623.1"/>
    </source>
</evidence>
<keyword evidence="8" id="KW-1185">Reference proteome</keyword>
<dbReference type="PANTHER" id="PTHR34478:SF2">
    <property type="entry name" value="MEMBRANE PROTEIN"/>
    <property type="match status" value="1"/>
</dbReference>
<dbReference type="InterPro" id="IPR023353">
    <property type="entry name" value="LemA-like_dom_sf"/>
</dbReference>
<dbReference type="EMBL" id="ABCK01000015">
    <property type="protein sequence ID" value="EDM26623.1"/>
    <property type="molecule type" value="Genomic_DNA"/>
</dbReference>
<accession>A6DP91</accession>
<dbReference type="SUPFAM" id="SSF140478">
    <property type="entry name" value="LemA-like"/>
    <property type="match status" value="1"/>
</dbReference>
<keyword evidence="4 6" id="KW-1133">Transmembrane helix</keyword>
<comment type="caution">
    <text evidence="7">The sequence shown here is derived from an EMBL/GenBank/DDBJ whole genome shotgun (WGS) entry which is preliminary data.</text>
</comment>
<sequence>MNKIAIIAACFIAPILILVTMGIMYWVNHNTLVKLDVACDSQFAEIDNMLKRRADLLPNLVNTVKGYAKHEKEIFVAVAEARTKIGSAKTVKEKSLASSMMDKALGRLLVVVEKYPDLKANQNFIRLQDELTGTENRIAVARTRYNEAVKKYNTKIRSFIGRLVAGGMGLEKRDFFEIENPEDKEVPKVDFES</sequence>
<evidence type="ECO:0000313" key="8">
    <source>
        <dbReference type="Proteomes" id="UP000004947"/>
    </source>
</evidence>
<name>A6DP91_9BACT</name>
<organism evidence="7 8">
    <name type="scientific">Lentisphaera araneosa HTCC2155</name>
    <dbReference type="NCBI Taxonomy" id="313628"/>
    <lineage>
        <taxon>Bacteria</taxon>
        <taxon>Pseudomonadati</taxon>
        <taxon>Lentisphaerota</taxon>
        <taxon>Lentisphaeria</taxon>
        <taxon>Lentisphaerales</taxon>
        <taxon>Lentisphaeraceae</taxon>
        <taxon>Lentisphaera</taxon>
    </lineage>
</organism>
<dbReference type="AlphaFoldDB" id="A6DP91"/>
<keyword evidence="3 6" id="KW-0812">Transmembrane</keyword>
<dbReference type="Pfam" id="PF04011">
    <property type="entry name" value="LemA"/>
    <property type="match status" value="1"/>
</dbReference>
<dbReference type="eggNOG" id="COG1704">
    <property type="taxonomic scope" value="Bacteria"/>
</dbReference>
<dbReference type="OrthoDB" id="9804152at2"/>
<feature type="transmembrane region" description="Helical" evidence="6">
    <location>
        <begin position="6"/>
        <end position="27"/>
    </location>
</feature>
<evidence type="ECO:0000256" key="3">
    <source>
        <dbReference type="ARBA" id="ARBA00022692"/>
    </source>
</evidence>
<evidence type="ECO:0000256" key="6">
    <source>
        <dbReference type="SAM" id="Phobius"/>
    </source>
</evidence>
<dbReference type="PANTHER" id="PTHR34478">
    <property type="entry name" value="PROTEIN LEMA"/>
    <property type="match status" value="1"/>
</dbReference>
<reference evidence="7 8" key="1">
    <citation type="journal article" date="2010" name="J. Bacteriol.">
        <title>Genome sequence of Lentisphaera araneosa HTCC2155T, the type species of the order Lentisphaerales in the phylum Lentisphaerae.</title>
        <authorList>
            <person name="Thrash J.C."/>
            <person name="Cho J.C."/>
            <person name="Vergin K.L."/>
            <person name="Morris R.M."/>
            <person name="Giovannoni S.J."/>
        </authorList>
    </citation>
    <scope>NUCLEOTIDE SEQUENCE [LARGE SCALE GENOMIC DNA]</scope>
    <source>
        <strain evidence="7 8">HTCC2155</strain>
    </source>
</reference>